<evidence type="ECO:0000256" key="3">
    <source>
        <dbReference type="ARBA" id="ARBA00022833"/>
    </source>
</evidence>
<sequence>MVAPPSTATSPSSSAPPSPSPPPICRALPFTLGPDNPCTEPLLLGARGPAWFLLYARHTRRVHAPIAIVVPAEPVLEPSPAGRARIAFRETPGMGLLAGLLAARVPPQGAAAAPDAPARAVAKPTGRMLAPGVPEVELLLDDADVAHGCSCCGRFETPGEPAYKRCGGCRARYYCSPKCQRNDWLMRHKEICALIKQGRFVDVERIELAGPMSEVSWQISDMMSALSGQPRPGARDWAKMREARESAPPSVVPPRPSAPAPQHDADESDDEEGQQLSDESELEEGSDEEDVPDSEDSDSDWEDEEDEDEEEEEEEEEEEGEDVEEEEDKKVARQEREQEKTDPAPPSGLPSSAAEPLAVA</sequence>
<feature type="region of interest" description="Disordered" evidence="5">
    <location>
        <begin position="226"/>
        <end position="360"/>
    </location>
</feature>
<evidence type="ECO:0000256" key="5">
    <source>
        <dbReference type="SAM" id="MobiDB-lite"/>
    </source>
</evidence>
<feature type="compositionally biased region" description="Acidic residues" evidence="5">
    <location>
        <begin position="266"/>
        <end position="327"/>
    </location>
</feature>
<dbReference type="SUPFAM" id="SSF144232">
    <property type="entry name" value="HIT/MYND zinc finger-like"/>
    <property type="match status" value="1"/>
</dbReference>
<gene>
    <name evidence="7" type="ORF">PsYK624_151650</name>
</gene>
<feature type="compositionally biased region" description="Basic and acidic residues" evidence="5">
    <location>
        <begin position="328"/>
        <end position="342"/>
    </location>
</feature>
<keyword evidence="8" id="KW-1185">Reference proteome</keyword>
<evidence type="ECO:0000313" key="7">
    <source>
        <dbReference type="EMBL" id="GJE98928.1"/>
    </source>
</evidence>
<evidence type="ECO:0000256" key="4">
    <source>
        <dbReference type="PROSITE-ProRule" id="PRU00134"/>
    </source>
</evidence>
<feature type="compositionally biased region" description="Basic and acidic residues" evidence="5">
    <location>
        <begin position="233"/>
        <end position="245"/>
    </location>
</feature>
<comment type="caution">
    <text evidence="7">The sequence shown here is derived from an EMBL/GenBank/DDBJ whole genome shotgun (WGS) entry which is preliminary data.</text>
</comment>
<keyword evidence="3" id="KW-0862">Zinc</keyword>
<evidence type="ECO:0000256" key="2">
    <source>
        <dbReference type="ARBA" id="ARBA00022771"/>
    </source>
</evidence>
<evidence type="ECO:0000313" key="8">
    <source>
        <dbReference type="Proteomes" id="UP000703269"/>
    </source>
</evidence>
<accession>A0A9P3GNA5</accession>
<dbReference type="Gene3D" id="6.10.140.2220">
    <property type="match status" value="1"/>
</dbReference>
<organism evidence="7 8">
    <name type="scientific">Phanerochaete sordida</name>
    <dbReference type="NCBI Taxonomy" id="48140"/>
    <lineage>
        <taxon>Eukaryota</taxon>
        <taxon>Fungi</taxon>
        <taxon>Dikarya</taxon>
        <taxon>Basidiomycota</taxon>
        <taxon>Agaricomycotina</taxon>
        <taxon>Agaricomycetes</taxon>
        <taxon>Polyporales</taxon>
        <taxon>Phanerochaetaceae</taxon>
        <taxon>Phanerochaete</taxon>
    </lineage>
</organism>
<dbReference type="PROSITE" id="PS50865">
    <property type="entry name" value="ZF_MYND_2"/>
    <property type="match status" value="1"/>
</dbReference>
<evidence type="ECO:0000256" key="1">
    <source>
        <dbReference type="ARBA" id="ARBA00022723"/>
    </source>
</evidence>
<dbReference type="InterPro" id="IPR002893">
    <property type="entry name" value="Znf_MYND"/>
</dbReference>
<name>A0A9P3GNA5_9APHY</name>
<reference evidence="7 8" key="1">
    <citation type="submission" date="2021-08" db="EMBL/GenBank/DDBJ databases">
        <title>Draft Genome Sequence of Phanerochaete sordida strain YK-624.</title>
        <authorList>
            <person name="Mori T."/>
            <person name="Dohra H."/>
            <person name="Suzuki T."/>
            <person name="Kawagishi H."/>
            <person name="Hirai H."/>
        </authorList>
    </citation>
    <scope>NUCLEOTIDE SEQUENCE [LARGE SCALE GENOMIC DNA]</scope>
    <source>
        <strain evidence="7 8">YK-624</strain>
    </source>
</reference>
<dbReference type="GO" id="GO:0008270">
    <property type="term" value="F:zinc ion binding"/>
    <property type="evidence" value="ECO:0007669"/>
    <property type="project" value="UniProtKB-KW"/>
</dbReference>
<dbReference type="OrthoDB" id="2756551at2759"/>
<feature type="region of interest" description="Disordered" evidence="5">
    <location>
        <begin position="1"/>
        <end position="22"/>
    </location>
</feature>
<feature type="domain" description="MYND-type" evidence="6">
    <location>
        <begin position="149"/>
        <end position="192"/>
    </location>
</feature>
<dbReference type="Proteomes" id="UP000703269">
    <property type="component" value="Unassembled WGS sequence"/>
</dbReference>
<keyword evidence="1" id="KW-0479">Metal-binding</keyword>
<dbReference type="Pfam" id="PF01753">
    <property type="entry name" value="zf-MYND"/>
    <property type="match status" value="1"/>
</dbReference>
<proteinExistence type="predicted"/>
<feature type="compositionally biased region" description="Low complexity" evidence="5">
    <location>
        <begin position="1"/>
        <end position="13"/>
    </location>
</feature>
<dbReference type="AlphaFoldDB" id="A0A9P3GNA5"/>
<dbReference type="EMBL" id="BPQB01000097">
    <property type="protein sequence ID" value="GJE98928.1"/>
    <property type="molecule type" value="Genomic_DNA"/>
</dbReference>
<feature type="compositionally biased region" description="Pro residues" evidence="5">
    <location>
        <begin position="250"/>
        <end position="259"/>
    </location>
</feature>
<keyword evidence="2 4" id="KW-0863">Zinc-finger</keyword>
<protein>
    <submittedName>
        <fullName evidence="7">Zinc finger MYND domain-containing protein</fullName>
    </submittedName>
</protein>
<feature type="compositionally biased region" description="Low complexity" evidence="5">
    <location>
        <begin position="349"/>
        <end position="360"/>
    </location>
</feature>
<evidence type="ECO:0000259" key="6">
    <source>
        <dbReference type="PROSITE" id="PS50865"/>
    </source>
</evidence>